<dbReference type="OrthoDB" id="9813806at2"/>
<keyword evidence="2" id="KW-0808">Transferase</keyword>
<dbReference type="KEGG" id="azm:DM194_24730"/>
<keyword evidence="3" id="KW-1185">Reference proteome</keyword>
<proteinExistence type="predicted"/>
<dbReference type="Pfam" id="PF13524">
    <property type="entry name" value="Glyco_trans_1_2"/>
    <property type="match status" value="1"/>
</dbReference>
<geneLocation type="plasmid" evidence="2 3">
    <name>unnamed4</name>
</geneLocation>
<dbReference type="RefSeq" id="WP_111070318.1">
    <property type="nucleotide sequence ID" value="NZ_CP029834.1"/>
</dbReference>
<feature type="domain" description="Spore protein YkvP/CgeB glycosyl transferase-like" evidence="1">
    <location>
        <begin position="194"/>
        <end position="342"/>
    </location>
</feature>
<name>A0A2U9SD53_9PROT</name>
<dbReference type="GO" id="GO:0016740">
    <property type="term" value="F:transferase activity"/>
    <property type="evidence" value="ECO:0007669"/>
    <property type="project" value="UniProtKB-KW"/>
</dbReference>
<gene>
    <name evidence="2" type="ORF">DM194_24730</name>
</gene>
<keyword evidence="2" id="KW-0614">Plasmid</keyword>
<protein>
    <submittedName>
        <fullName evidence="2">Glycosyltransferase</fullName>
    </submittedName>
</protein>
<dbReference type="EMBL" id="CP029834">
    <property type="protein sequence ID" value="AWU97515.1"/>
    <property type="molecule type" value="Genomic_DNA"/>
</dbReference>
<evidence type="ECO:0000313" key="2">
    <source>
        <dbReference type="EMBL" id="AWU97515.1"/>
    </source>
</evidence>
<accession>A0A2U9SD53</accession>
<dbReference type="SUPFAM" id="SSF53756">
    <property type="entry name" value="UDP-Glycosyltransferase/glycogen phosphorylase"/>
    <property type="match status" value="1"/>
</dbReference>
<dbReference type="Gene3D" id="3.40.50.2000">
    <property type="entry name" value="Glycogen Phosphorylase B"/>
    <property type="match status" value="1"/>
</dbReference>
<dbReference type="AlphaFoldDB" id="A0A2U9SD53"/>
<sequence>MKLVVLGLSLSSSWGNGHATTFRALLKAFAARGHDILFLERDVPWYANNRDLPNPGWCELAFYSDLGDLKRFTAAVAGADAVLVGSYVPEGVAAGRWAQETARGVVAFYDIDTPVTLAKLERGDYEYLAPEVIPGYDVYFSFTGGPTLDRLMARYGSPAARALYCSVDAEAYAPLPVPKRWDLSYLGTYSIDRQPTLDRLLLEPARRAPELRFVVAGPQYPDDIVWPANVERLHHVPPADHPAFYAASRFTLNVTREDMIRAGYSPSVRLFEAAACATPIISDIWDGIDTLLEPGREIILAETADEVLDMLRRPAGEGEIGEQARRRILAAHTAAHRAETLETELAAAMERGLATTPTLPRWAGEGAGA</sequence>
<evidence type="ECO:0000313" key="3">
    <source>
        <dbReference type="Proteomes" id="UP000249605"/>
    </source>
</evidence>
<dbReference type="Proteomes" id="UP000249605">
    <property type="component" value="Plasmid unnamed4"/>
</dbReference>
<reference evidence="2 3" key="1">
    <citation type="submission" date="2018-06" db="EMBL/GenBank/DDBJ databases">
        <title>Complete genome sequencing of Azospirillum sp. M2T2B2.</title>
        <authorList>
            <person name="Heo J."/>
            <person name="Kim S.-J."/>
            <person name="Kwon S.-W."/>
            <person name="Anandham R."/>
        </authorList>
    </citation>
    <scope>NUCLEOTIDE SEQUENCE [LARGE SCALE GENOMIC DNA]</scope>
    <source>
        <strain evidence="2 3">M2T2B2</strain>
        <plasmid evidence="2 3">unnamed4</plasmid>
    </source>
</reference>
<organism evidence="2 3">
    <name type="scientific">Azospirillum ramasamyi</name>
    <dbReference type="NCBI Taxonomy" id="682998"/>
    <lineage>
        <taxon>Bacteria</taxon>
        <taxon>Pseudomonadati</taxon>
        <taxon>Pseudomonadota</taxon>
        <taxon>Alphaproteobacteria</taxon>
        <taxon>Rhodospirillales</taxon>
        <taxon>Azospirillaceae</taxon>
        <taxon>Azospirillum</taxon>
    </lineage>
</organism>
<dbReference type="InterPro" id="IPR055259">
    <property type="entry name" value="YkvP/CgeB_Glyco_trans-like"/>
</dbReference>
<evidence type="ECO:0000259" key="1">
    <source>
        <dbReference type="Pfam" id="PF13524"/>
    </source>
</evidence>